<organism evidence="2 3">
    <name type="scientific">Cytobacillus kochii</name>
    <dbReference type="NCBI Taxonomy" id="859143"/>
    <lineage>
        <taxon>Bacteria</taxon>
        <taxon>Bacillati</taxon>
        <taxon>Bacillota</taxon>
        <taxon>Bacilli</taxon>
        <taxon>Bacillales</taxon>
        <taxon>Bacillaceae</taxon>
        <taxon>Cytobacillus</taxon>
    </lineage>
</organism>
<feature type="transmembrane region" description="Helical" evidence="1">
    <location>
        <begin position="132"/>
        <end position="151"/>
    </location>
</feature>
<keyword evidence="1" id="KW-0472">Membrane</keyword>
<dbReference type="KEGG" id="bko:CKF48_05390"/>
<feature type="transmembrane region" description="Helical" evidence="1">
    <location>
        <begin position="107"/>
        <end position="125"/>
    </location>
</feature>
<evidence type="ECO:0000313" key="2">
    <source>
        <dbReference type="EMBL" id="ASV66803.1"/>
    </source>
</evidence>
<dbReference type="OrthoDB" id="1913432at2"/>
<feature type="transmembrane region" description="Helical" evidence="1">
    <location>
        <begin position="174"/>
        <end position="196"/>
    </location>
</feature>
<keyword evidence="3" id="KW-1185">Reference proteome</keyword>
<dbReference type="AlphaFoldDB" id="A0A248TF47"/>
<keyword evidence="1" id="KW-1133">Transmembrane helix</keyword>
<dbReference type="Proteomes" id="UP000215137">
    <property type="component" value="Chromosome"/>
</dbReference>
<dbReference type="Pfam" id="PF13346">
    <property type="entry name" value="ABC2_membrane_5"/>
    <property type="match status" value="1"/>
</dbReference>
<dbReference type="RefSeq" id="WP_095370378.1">
    <property type="nucleotide sequence ID" value="NZ_CP022983.1"/>
</dbReference>
<gene>
    <name evidence="2" type="ORF">CKF48_05390</name>
</gene>
<evidence type="ECO:0008006" key="4">
    <source>
        <dbReference type="Google" id="ProtNLM"/>
    </source>
</evidence>
<name>A0A248TF47_9BACI</name>
<evidence type="ECO:0000313" key="3">
    <source>
        <dbReference type="Proteomes" id="UP000215137"/>
    </source>
</evidence>
<dbReference type="EMBL" id="CP022983">
    <property type="protein sequence ID" value="ASV66803.1"/>
    <property type="molecule type" value="Genomic_DNA"/>
</dbReference>
<proteinExistence type="predicted"/>
<keyword evidence="1" id="KW-0812">Transmembrane</keyword>
<sequence length="201" mass="22902">MFNLLKKDFILQRNTMIFLLPIFILFLTQNSSSIWNALIFSIALAMNAFAIDEKPEINKMLNALPYTRKEIVSSKYFGTLIYTALVVLVVFVWNISIHATFTSWKEALLIFGLVMLAISFLFPFSYQFKSQYLLIGTLGLFGVTMVVARVFDLNMAGTLMSTFEYMVSLNGSEILLLAVLVSFVYLISWAVSLTIYSRKVF</sequence>
<dbReference type="InterPro" id="IPR025699">
    <property type="entry name" value="ABC2_memb-like"/>
</dbReference>
<protein>
    <recommendedName>
        <fullName evidence="4">ABC-2 transporter permease</fullName>
    </recommendedName>
</protein>
<reference evidence="2 3" key="1">
    <citation type="submission" date="2017-08" db="EMBL/GenBank/DDBJ databases">
        <title>Complete Genome Sequence of Bacillus kochii Oregon-R-modENCODE STRAIN BDGP4, isolated from Drosophila melanogaster gut.</title>
        <authorList>
            <person name="Wan K.H."/>
            <person name="Yu C."/>
            <person name="Park S."/>
            <person name="Hammonds A.S."/>
            <person name="Booth B.W."/>
            <person name="Celniker S.E."/>
        </authorList>
    </citation>
    <scope>NUCLEOTIDE SEQUENCE [LARGE SCALE GENOMIC DNA]</scope>
    <source>
        <strain evidence="2 3">BDGP4</strain>
    </source>
</reference>
<accession>A0A248TF47</accession>
<feature type="transmembrane region" description="Helical" evidence="1">
    <location>
        <begin position="9"/>
        <end position="27"/>
    </location>
</feature>
<feature type="transmembrane region" description="Helical" evidence="1">
    <location>
        <begin position="33"/>
        <end position="51"/>
    </location>
</feature>
<feature type="transmembrane region" description="Helical" evidence="1">
    <location>
        <begin position="76"/>
        <end position="95"/>
    </location>
</feature>
<dbReference type="PANTHER" id="PTHR41309:SF2">
    <property type="entry name" value="MEMBRANE PROTEIN"/>
    <property type="match status" value="1"/>
</dbReference>
<evidence type="ECO:0000256" key="1">
    <source>
        <dbReference type="SAM" id="Phobius"/>
    </source>
</evidence>
<dbReference type="PANTHER" id="PTHR41309">
    <property type="entry name" value="MEMBRANE PROTEIN-RELATED"/>
    <property type="match status" value="1"/>
</dbReference>